<organism evidence="1 2">
    <name type="scientific">candidate division WWE3 bacterium CG22_combo_CG10-13_8_21_14_all_39_12</name>
    <dbReference type="NCBI Taxonomy" id="1975094"/>
    <lineage>
        <taxon>Bacteria</taxon>
        <taxon>Katanobacteria</taxon>
    </lineage>
</organism>
<proteinExistence type="predicted"/>
<sequence length="70" mass="7873">MQPGEGMVVRVTDLVVQQGDLAWVQHPTLGKKRIVEGTEGADTITFRIGMMVRVALNHRDVIVEVQRQDF</sequence>
<evidence type="ECO:0000313" key="2">
    <source>
        <dbReference type="Proteomes" id="UP000228495"/>
    </source>
</evidence>
<dbReference type="AlphaFoldDB" id="A0A2H0BHX5"/>
<evidence type="ECO:0000313" key="1">
    <source>
        <dbReference type="EMBL" id="PIP56610.1"/>
    </source>
</evidence>
<dbReference type="Proteomes" id="UP000228495">
    <property type="component" value="Unassembled WGS sequence"/>
</dbReference>
<comment type="caution">
    <text evidence="1">The sequence shown here is derived from an EMBL/GenBank/DDBJ whole genome shotgun (WGS) entry which is preliminary data.</text>
</comment>
<reference evidence="1 2" key="1">
    <citation type="submission" date="2017-09" db="EMBL/GenBank/DDBJ databases">
        <title>Depth-based differentiation of microbial function through sediment-hosted aquifers and enrichment of novel symbionts in the deep terrestrial subsurface.</title>
        <authorList>
            <person name="Probst A.J."/>
            <person name="Ladd B."/>
            <person name="Jarett J.K."/>
            <person name="Geller-Mcgrath D.E."/>
            <person name="Sieber C.M."/>
            <person name="Emerson J.B."/>
            <person name="Anantharaman K."/>
            <person name="Thomas B.C."/>
            <person name="Malmstrom R."/>
            <person name="Stieglmeier M."/>
            <person name="Klingl A."/>
            <person name="Woyke T."/>
            <person name="Ryan C.M."/>
            <person name="Banfield J.F."/>
        </authorList>
    </citation>
    <scope>NUCLEOTIDE SEQUENCE [LARGE SCALE GENOMIC DNA]</scope>
    <source>
        <strain evidence="1">CG22_combo_CG10-13_8_21_14_all_39_12</strain>
    </source>
</reference>
<accession>A0A2H0BHX5</accession>
<dbReference type="EMBL" id="PCSU01000033">
    <property type="protein sequence ID" value="PIP56610.1"/>
    <property type="molecule type" value="Genomic_DNA"/>
</dbReference>
<gene>
    <name evidence="1" type="ORF">COX05_02140</name>
</gene>
<name>A0A2H0BHX5_UNCKA</name>
<protein>
    <submittedName>
        <fullName evidence="1">Uncharacterized protein</fullName>
    </submittedName>
</protein>